<sequence>MSANDDSPRIEPDRIEGAPHPRETPRLIGQGAAERDFLDAFNTDRLHHAWMITGPRGVGKATLAWSIARFLLATPAPGDDDGGLFGDAPPPPDTLGIPADHPVARRLMAGSDPGLYLVRRGGAGSTESERDKAFAEGRFSKDIRIPEIRGLSRFIHLSATDGGRRVVIVDAADQMNTQAANALLKMLEEPPARTTLLLVTHQPSRLLPTIRSRCRMLRLSPLSPDDMAHALSQANIDLGENGDAATLAALSGGSVGEAVRLINLGGVAMYRELVSIAGTMPRLDRARALKLAEAAATRGAEERFDLLLGLTDLFLARLARAGALGPPEPEAVPGEADLLARLSPGPLQGRAWADCAQEIGARARHGRAVNLDPASLVLDTVFRIQQTAAG</sequence>
<organism evidence="3 4">
    <name type="scientific">Roseovarius halotolerans</name>
    <dbReference type="NCBI Taxonomy" id="505353"/>
    <lineage>
        <taxon>Bacteria</taxon>
        <taxon>Pseudomonadati</taxon>
        <taxon>Pseudomonadota</taxon>
        <taxon>Alphaproteobacteria</taxon>
        <taxon>Rhodobacterales</taxon>
        <taxon>Roseobacteraceae</taxon>
        <taxon>Roseovarius</taxon>
    </lineage>
</organism>
<reference evidence="3 4" key="1">
    <citation type="submission" date="2017-03" db="EMBL/GenBank/DDBJ databases">
        <authorList>
            <person name="Afonso C.L."/>
            <person name="Miller P.J."/>
            <person name="Scott M.A."/>
            <person name="Spackman E."/>
            <person name="Goraichik I."/>
            <person name="Dimitrov K.M."/>
            <person name="Suarez D.L."/>
            <person name="Swayne D.E."/>
        </authorList>
    </citation>
    <scope>NUCLEOTIDE SEQUENCE [LARGE SCALE GENOMIC DNA]</scope>
    <source>
        <strain evidence="3 4">CECT 8110</strain>
    </source>
</reference>
<feature type="compositionally biased region" description="Basic and acidic residues" evidence="1">
    <location>
        <begin position="1"/>
        <end position="25"/>
    </location>
</feature>
<dbReference type="InterPro" id="IPR003593">
    <property type="entry name" value="AAA+_ATPase"/>
</dbReference>
<dbReference type="SMART" id="SM00382">
    <property type="entry name" value="AAA"/>
    <property type="match status" value="1"/>
</dbReference>
<proteinExistence type="predicted"/>
<protein>
    <submittedName>
        <fullName evidence="3">DNA polymerase III subunit delta</fullName>
        <ecNumber evidence="3">2.7.7.7</ecNumber>
    </submittedName>
</protein>
<keyword evidence="3" id="KW-0548">Nucleotidyltransferase</keyword>
<feature type="region of interest" description="Disordered" evidence="1">
    <location>
        <begin position="1"/>
        <end position="26"/>
    </location>
</feature>
<feature type="domain" description="AAA+ ATPase" evidence="2">
    <location>
        <begin position="46"/>
        <end position="222"/>
    </location>
</feature>
<dbReference type="GO" id="GO:0003887">
    <property type="term" value="F:DNA-directed DNA polymerase activity"/>
    <property type="evidence" value="ECO:0007669"/>
    <property type="project" value="UniProtKB-EC"/>
</dbReference>
<dbReference type="GO" id="GO:0006261">
    <property type="term" value="P:DNA-templated DNA replication"/>
    <property type="evidence" value="ECO:0007669"/>
    <property type="project" value="TreeGrafter"/>
</dbReference>
<evidence type="ECO:0000256" key="1">
    <source>
        <dbReference type="SAM" id="MobiDB-lite"/>
    </source>
</evidence>
<gene>
    <name evidence="3" type="primary">holB</name>
    <name evidence="3" type="ORF">ROH8110_00434</name>
</gene>
<dbReference type="AlphaFoldDB" id="A0A1X6YDR8"/>
<dbReference type="PANTHER" id="PTHR11669:SF8">
    <property type="entry name" value="DNA POLYMERASE III SUBUNIT DELTA"/>
    <property type="match status" value="1"/>
</dbReference>
<dbReference type="InterPro" id="IPR027417">
    <property type="entry name" value="P-loop_NTPase"/>
</dbReference>
<evidence type="ECO:0000313" key="3">
    <source>
        <dbReference type="EMBL" id="SLN16527.1"/>
    </source>
</evidence>
<dbReference type="OrthoDB" id="9811073at2"/>
<dbReference type="GO" id="GO:0009360">
    <property type="term" value="C:DNA polymerase III complex"/>
    <property type="evidence" value="ECO:0007669"/>
    <property type="project" value="TreeGrafter"/>
</dbReference>
<name>A0A1X6YDR8_9RHOB</name>
<dbReference type="Proteomes" id="UP000193207">
    <property type="component" value="Unassembled WGS sequence"/>
</dbReference>
<dbReference type="RefSeq" id="WP_085816135.1">
    <property type="nucleotide sequence ID" value="NZ_FWFU01000001.1"/>
</dbReference>
<dbReference type="EC" id="2.7.7.7" evidence="3"/>
<accession>A0A1X6YDR8</accession>
<dbReference type="NCBIfam" id="NF005677">
    <property type="entry name" value="PRK07471.1"/>
    <property type="match status" value="1"/>
</dbReference>
<dbReference type="PANTHER" id="PTHR11669">
    <property type="entry name" value="REPLICATION FACTOR C / DNA POLYMERASE III GAMMA-TAU SUBUNIT"/>
    <property type="match status" value="1"/>
</dbReference>
<dbReference type="InterPro" id="IPR050238">
    <property type="entry name" value="DNA_Rep/Repair_Clamp_Loader"/>
</dbReference>
<dbReference type="SUPFAM" id="SSF52540">
    <property type="entry name" value="P-loop containing nucleoside triphosphate hydrolases"/>
    <property type="match status" value="1"/>
</dbReference>
<keyword evidence="4" id="KW-1185">Reference proteome</keyword>
<evidence type="ECO:0000313" key="4">
    <source>
        <dbReference type="Proteomes" id="UP000193207"/>
    </source>
</evidence>
<evidence type="ECO:0000259" key="2">
    <source>
        <dbReference type="SMART" id="SM00382"/>
    </source>
</evidence>
<dbReference type="Gene3D" id="3.40.50.300">
    <property type="entry name" value="P-loop containing nucleotide triphosphate hydrolases"/>
    <property type="match status" value="1"/>
</dbReference>
<dbReference type="EMBL" id="FWFU01000001">
    <property type="protein sequence ID" value="SLN16527.1"/>
    <property type="molecule type" value="Genomic_DNA"/>
</dbReference>
<dbReference type="Pfam" id="PF13177">
    <property type="entry name" value="DNA_pol3_delta2"/>
    <property type="match status" value="1"/>
</dbReference>
<keyword evidence="3" id="KW-0808">Transferase</keyword>